<dbReference type="GO" id="GO:0007095">
    <property type="term" value="P:mitotic G2 DNA damage checkpoint signaling"/>
    <property type="evidence" value="ECO:0007669"/>
    <property type="project" value="TreeGrafter"/>
</dbReference>
<feature type="compositionally biased region" description="Polar residues" evidence="1">
    <location>
        <begin position="166"/>
        <end position="180"/>
    </location>
</feature>
<evidence type="ECO:0000313" key="3">
    <source>
        <dbReference type="EMBL" id="PXF41929.1"/>
    </source>
</evidence>
<keyword evidence="4" id="KW-1185">Reference proteome</keyword>
<protein>
    <submittedName>
        <fullName evidence="3">MRN complex-interacting protein</fullName>
    </submittedName>
</protein>
<dbReference type="GO" id="GO:0005634">
    <property type="term" value="C:nucleus"/>
    <property type="evidence" value="ECO:0007669"/>
    <property type="project" value="TreeGrafter"/>
</dbReference>
<evidence type="ECO:0000259" key="2">
    <source>
        <dbReference type="Pfam" id="PF15749"/>
    </source>
</evidence>
<name>A0A2V3IIN8_9FLOR</name>
<dbReference type="InterPro" id="IPR049472">
    <property type="entry name" value="MRNIP_N"/>
</dbReference>
<dbReference type="STRING" id="448386.A0A2V3IIN8"/>
<reference evidence="3 4" key="1">
    <citation type="journal article" date="2018" name="Mol. Biol. Evol.">
        <title>Analysis of the draft genome of the red seaweed Gracilariopsis chorda provides insights into genome size evolution in Rhodophyta.</title>
        <authorList>
            <person name="Lee J."/>
            <person name="Yang E.C."/>
            <person name="Graf L."/>
            <person name="Yang J.H."/>
            <person name="Qiu H."/>
            <person name="Zel Zion U."/>
            <person name="Chan C.X."/>
            <person name="Stephens T.G."/>
            <person name="Weber A.P.M."/>
            <person name="Boo G.H."/>
            <person name="Boo S.M."/>
            <person name="Kim K.M."/>
            <person name="Shin Y."/>
            <person name="Jung M."/>
            <person name="Lee S.J."/>
            <person name="Yim H.S."/>
            <person name="Lee J.H."/>
            <person name="Bhattacharya D."/>
            <person name="Yoon H.S."/>
        </authorList>
    </citation>
    <scope>NUCLEOTIDE SEQUENCE [LARGE SCALE GENOMIC DNA]</scope>
    <source>
        <strain evidence="3 4">SKKU-2015</strain>
        <tissue evidence="3">Whole body</tissue>
    </source>
</reference>
<feature type="region of interest" description="Disordered" evidence="1">
    <location>
        <begin position="150"/>
        <end position="224"/>
    </location>
</feature>
<feature type="compositionally biased region" description="Pro residues" evidence="1">
    <location>
        <begin position="81"/>
        <end position="94"/>
    </location>
</feature>
<evidence type="ECO:0000313" key="4">
    <source>
        <dbReference type="Proteomes" id="UP000247409"/>
    </source>
</evidence>
<dbReference type="OrthoDB" id="5960226at2759"/>
<dbReference type="GO" id="GO:0003682">
    <property type="term" value="F:chromatin binding"/>
    <property type="evidence" value="ECO:0007669"/>
    <property type="project" value="TreeGrafter"/>
</dbReference>
<sequence length="224" mass="25211">MPVFLAVQCFQCSQAQVAQQRKDSRFVCKLCAAKQSVRKVLARSSRAADVRPFVQRFNLQRGLAAERYDHHIHPTQARSPPASPPPPELSPPEHSPQLKQPAPSRWRIYSALVASRKERSPSPECQPNPDSEQFPVPDHLFVTVLPDATAARRQKASSRKRHRQNAYPNVDNTQPASTHPPTRRRRINLPDASPPKSPAPAHSFDSNHCTVLPGDEPYHEQTWP</sequence>
<evidence type="ECO:0000256" key="1">
    <source>
        <dbReference type="SAM" id="MobiDB-lite"/>
    </source>
</evidence>
<dbReference type="Proteomes" id="UP000247409">
    <property type="component" value="Unassembled WGS sequence"/>
</dbReference>
<dbReference type="AlphaFoldDB" id="A0A2V3IIN8"/>
<organism evidence="3 4">
    <name type="scientific">Gracilariopsis chorda</name>
    <dbReference type="NCBI Taxonomy" id="448386"/>
    <lineage>
        <taxon>Eukaryota</taxon>
        <taxon>Rhodophyta</taxon>
        <taxon>Florideophyceae</taxon>
        <taxon>Rhodymeniophycidae</taxon>
        <taxon>Gracilariales</taxon>
        <taxon>Gracilariaceae</taxon>
        <taxon>Gracilariopsis</taxon>
    </lineage>
</organism>
<dbReference type="Pfam" id="PF15749">
    <property type="entry name" value="MRNIP"/>
    <property type="match status" value="1"/>
</dbReference>
<comment type="caution">
    <text evidence="3">The sequence shown here is derived from an EMBL/GenBank/DDBJ whole genome shotgun (WGS) entry which is preliminary data.</text>
</comment>
<dbReference type="PANTHER" id="PTHR15863">
    <property type="entry name" value="MRN COMPLEX-INTERACTING PROTEIN"/>
    <property type="match status" value="1"/>
</dbReference>
<feature type="region of interest" description="Disordered" evidence="1">
    <location>
        <begin position="74"/>
        <end position="136"/>
    </location>
</feature>
<dbReference type="EMBL" id="NBIV01000184">
    <property type="protein sequence ID" value="PXF41929.1"/>
    <property type="molecule type" value="Genomic_DNA"/>
</dbReference>
<dbReference type="PANTHER" id="PTHR15863:SF2">
    <property type="entry name" value="MRN COMPLEX-INTERACTING PROTEIN"/>
    <property type="match status" value="1"/>
</dbReference>
<feature type="domain" description="MRN complex-interacting protein N-terminal" evidence="2">
    <location>
        <begin position="7"/>
        <end position="75"/>
    </location>
</feature>
<proteinExistence type="predicted"/>
<dbReference type="InterPro" id="IPR032739">
    <property type="entry name" value="MRNIP"/>
</dbReference>
<gene>
    <name evidence="3" type="ORF">BWQ96_08339</name>
</gene>
<feature type="compositionally biased region" description="Basic residues" evidence="1">
    <location>
        <begin position="152"/>
        <end position="164"/>
    </location>
</feature>
<accession>A0A2V3IIN8</accession>